<gene>
    <name evidence="3" type="ORF">MBUL_00428</name>
</gene>
<sequence length="216" mass="22232">MRTRAKTVGIALIAGFLPLAGTMPGAALAEDGNWFTNMLKYGGTTVPPSQPADLGEVYCPAVDVAENGAALRSYGGRADDNASLRSQITLGRLARECARLADGSVSVKVGVEGQVLLGPQGRPGRFEAPVYFTIKAGDQTIVARARKVAVSIGPGEAQGLFSVIEENLVVPRPLSESYEIGVSLHGAPGKAAAKRKRKPAPASAAAPAEAAPEASQ</sequence>
<dbReference type="AlphaFoldDB" id="A0A679IV61"/>
<keyword evidence="2" id="KW-0732">Signal</keyword>
<proteinExistence type="predicted"/>
<name>A0A679IV61_9HYPH</name>
<protein>
    <submittedName>
        <fullName evidence="3">Uncharacterized protein</fullName>
    </submittedName>
</protein>
<evidence type="ECO:0000313" key="3">
    <source>
        <dbReference type="EMBL" id="CAA2099956.1"/>
    </source>
</evidence>
<organism evidence="3">
    <name type="scientific">Methylobacterium bullatum</name>
    <dbReference type="NCBI Taxonomy" id="570505"/>
    <lineage>
        <taxon>Bacteria</taxon>
        <taxon>Pseudomonadati</taxon>
        <taxon>Pseudomonadota</taxon>
        <taxon>Alphaproteobacteria</taxon>
        <taxon>Hyphomicrobiales</taxon>
        <taxon>Methylobacteriaceae</taxon>
        <taxon>Methylobacterium</taxon>
    </lineage>
</organism>
<reference evidence="3" key="1">
    <citation type="submission" date="2019-12" db="EMBL/GenBank/DDBJ databases">
        <authorList>
            <person name="Cremers G."/>
        </authorList>
    </citation>
    <scope>NUCLEOTIDE SEQUENCE</scope>
    <source>
        <strain evidence="3">Mbul1</strain>
    </source>
</reference>
<feature type="compositionally biased region" description="Low complexity" evidence="1">
    <location>
        <begin position="200"/>
        <end position="216"/>
    </location>
</feature>
<accession>A0A679IV61</accession>
<feature type="chain" id="PRO_5025634956" evidence="2">
    <location>
        <begin position="30"/>
        <end position="216"/>
    </location>
</feature>
<dbReference type="EMBL" id="LR743504">
    <property type="protein sequence ID" value="CAA2099956.1"/>
    <property type="molecule type" value="Genomic_DNA"/>
</dbReference>
<evidence type="ECO:0000256" key="2">
    <source>
        <dbReference type="SAM" id="SignalP"/>
    </source>
</evidence>
<evidence type="ECO:0000256" key="1">
    <source>
        <dbReference type="SAM" id="MobiDB-lite"/>
    </source>
</evidence>
<feature type="region of interest" description="Disordered" evidence="1">
    <location>
        <begin position="186"/>
        <end position="216"/>
    </location>
</feature>
<feature type="signal peptide" evidence="2">
    <location>
        <begin position="1"/>
        <end position="29"/>
    </location>
</feature>